<comment type="similarity">
    <text evidence="1">Belongs to the GSP E family.</text>
</comment>
<dbReference type="Gene3D" id="3.40.50.300">
    <property type="entry name" value="P-loop containing nucleotide triphosphate hydrolases"/>
    <property type="match status" value="1"/>
</dbReference>
<feature type="domain" description="Bacterial type II secretion system protein E" evidence="3">
    <location>
        <begin position="129"/>
        <end position="405"/>
    </location>
</feature>
<protein>
    <submittedName>
        <fullName evidence="4">Type II secretion system protein E</fullName>
    </submittedName>
</protein>
<accession>A0A178M6L3</accession>
<dbReference type="Gene3D" id="3.30.450.380">
    <property type="match status" value="1"/>
</dbReference>
<dbReference type="CDD" id="cd01130">
    <property type="entry name" value="VirB11-like_ATPase"/>
    <property type="match status" value="1"/>
</dbReference>
<comment type="caution">
    <text evidence="4">The sequence shown here is derived from an EMBL/GenBank/DDBJ whole genome shotgun (WGS) entry which is preliminary data.</text>
</comment>
<sequence length="488" mass="53642">MSLLKRLTGNPAQPEPAPAVATPPPPAPAATVAPAPPPPAPAAAPAAPARPTVQDATPANDQKRMLELSLWIVDRIQASLGNQTELKRSPETERLLQERFARVYQQANVNLPDQDVKKLFAMVCDELFGFGPLQPLLDDDSISEVMVNGPYKVYIEQKGKLKLTDVRFASDEHVMKIIDRIIRPLGRRIDRKWPMVDARLPDGSRVNAIIPPCAIDGSTITIRKFSKNKLKVEDLIRFGSMTPEMAEFLRACVVSRLNIVVAGGTGSGKTTLLNVLSNFIPEDERIVTIEDSAELQLAQDHVVRLEAKPPEIDGSGRVSIRDLVINSLRMRPERIVIGECRGGETLDMLQAMNTGHDGSLTTLHANAPREAIARMETMALMAGMEMPLKVIREQIASAIDLIVQQSRLEDGSRKVAYITEVQGMEGDTVVLQDIFKLEILGKTGEGKLITELRPTGVRPKFTPRLEQHGFKLPPSIFGAQIPGQRGRF</sequence>
<feature type="region of interest" description="Disordered" evidence="2">
    <location>
        <begin position="1"/>
        <end position="58"/>
    </location>
</feature>
<evidence type="ECO:0000313" key="4">
    <source>
        <dbReference type="EMBL" id="OAN44400.1"/>
    </source>
</evidence>
<feature type="compositionally biased region" description="Low complexity" evidence="2">
    <location>
        <begin position="43"/>
        <end position="53"/>
    </location>
</feature>
<dbReference type="PANTHER" id="PTHR30486">
    <property type="entry name" value="TWITCHING MOTILITY PROTEIN PILT"/>
    <property type="match status" value="1"/>
</dbReference>
<evidence type="ECO:0000259" key="3">
    <source>
        <dbReference type="Pfam" id="PF00437"/>
    </source>
</evidence>
<dbReference type="EMBL" id="LWQS01000067">
    <property type="protein sequence ID" value="OAN44400.1"/>
    <property type="molecule type" value="Genomic_DNA"/>
</dbReference>
<dbReference type="STRING" id="1707952.A6A03_16935"/>
<keyword evidence="5" id="KW-1185">Reference proteome</keyword>
<dbReference type="PANTHER" id="PTHR30486:SF15">
    <property type="entry name" value="TYPE II_IV SECRETION SYSTEM ATPASE"/>
    <property type="match status" value="1"/>
</dbReference>
<gene>
    <name evidence="4" type="ORF">A6A03_16935</name>
</gene>
<dbReference type="InterPro" id="IPR001482">
    <property type="entry name" value="T2SS/T4SS_dom"/>
</dbReference>
<evidence type="ECO:0000256" key="2">
    <source>
        <dbReference type="SAM" id="MobiDB-lite"/>
    </source>
</evidence>
<dbReference type="InterPro" id="IPR050921">
    <property type="entry name" value="T4SS_GSP_E_ATPase"/>
</dbReference>
<organism evidence="4 5">
    <name type="scientific">Chloroflexus islandicus</name>
    <dbReference type="NCBI Taxonomy" id="1707952"/>
    <lineage>
        <taxon>Bacteria</taxon>
        <taxon>Bacillati</taxon>
        <taxon>Chloroflexota</taxon>
        <taxon>Chloroflexia</taxon>
        <taxon>Chloroflexales</taxon>
        <taxon>Chloroflexineae</taxon>
        <taxon>Chloroflexaceae</taxon>
        <taxon>Chloroflexus</taxon>
    </lineage>
</organism>
<evidence type="ECO:0000313" key="5">
    <source>
        <dbReference type="Proteomes" id="UP000078287"/>
    </source>
</evidence>
<dbReference type="FunFam" id="3.40.50.300:FF:000521">
    <property type="entry name" value="Type II secretion system protein E"/>
    <property type="match status" value="1"/>
</dbReference>
<dbReference type="RefSeq" id="WP_066789318.1">
    <property type="nucleotide sequence ID" value="NZ_LWQS01000067.1"/>
</dbReference>
<evidence type="ECO:0000256" key="1">
    <source>
        <dbReference type="ARBA" id="ARBA00006611"/>
    </source>
</evidence>
<dbReference type="AlphaFoldDB" id="A0A178M6L3"/>
<proteinExistence type="inferred from homology"/>
<dbReference type="Pfam" id="PF00437">
    <property type="entry name" value="T2SSE"/>
    <property type="match status" value="1"/>
</dbReference>
<dbReference type="InterPro" id="IPR027417">
    <property type="entry name" value="P-loop_NTPase"/>
</dbReference>
<feature type="compositionally biased region" description="Pro residues" evidence="2">
    <location>
        <begin position="13"/>
        <end position="42"/>
    </location>
</feature>
<dbReference type="Proteomes" id="UP000078287">
    <property type="component" value="Unassembled WGS sequence"/>
</dbReference>
<reference evidence="4 5" key="1">
    <citation type="submission" date="2016-04" db="EMBL/GenBank/DDBJ databases">
        <title>Chloroflexus islandicus sp. nov., a thermophilic filamentous anoxygenic phototrophic bacterium from geyser Strokkur (Iceland).</title>
        <authorList>
            <person name="Gaisin V.A."/>
            <person name="Kalashnikov A.M."/>
            <person name="Sukhacheva M.V."/>
            <person name="Grouzdev D.S."/>
            <person name="Ivanov T.M."/>
            <person name="Kuznetsov B."/>
            <person name="Gorlenko V.M."/>
        </authorList>
    </citation>
    <scope>NUCLEOTIDE SEQUENCE [LARGE SCALE GENOMIC DNA]</scope>
    <source>
        <strain evidence="5">isl-2</strain>
    </source>
</reference>
<name>A0A178M6L3_9CHLR</name>
<dbReference type="GO" id="GO:0016887">
    <property type="term" value="F:ATP hydrolysis activity"/>
    <property type="evidence" value="ECO:0007669"/>
    <property type="project" value="InterPro"/>
</dbReference>
<dbReference type="SUPFAM" id="SSF52540">
    <property type="entry name" value="P-loop containing nucleoside triphosphate hydrolases"/>
    <property type="match status" value="1"/>
</dbReference>
<dbReference type="OrthoDB" id="9810761at2"/>